<dbReference type="InterPro" id="IPR029069">
    <property type="entry name" value="HotDog_dom_sf"/>
</dbReference>
<name>A0A1W1H861_9BACT</name>
<accession>A0A1W1H861</accession>
<protein>
    <submittedName>
        <fullName evidence="5">Uncharacterized acyl-CoA thioester hydrolase CT_535</fullName>
        <ecNumber evidence="5">3.1.2.-</ecNumber>
    </submittedName>
</protein>
<dbReference type="AlphaFoldDB" id="A0A1W1H861"/>
<dbReference type="EC" id="3.1.2.-" evidence="5"/>
<dbReference type="InterPro" id="IPR040170">
    <property type="entry name" value="Cytosol_ACT"/>
</dbReference>
<evidence type="ECO:0000313" key="6">
    <source>
        <dbReference type="Proteomes" id="UP000191931"/>
    </source>
</evidence>
<dbReference type="Gene3D" id="3.10.129.10">
    <property type="entry name" value="Hotdog Thioesterase"/>
    <property type="match status" value="1"/>
</dbReference>
<dbReference type="Pfam" id="PF03061">
    <property type="entry name" value="4HBT"/>
    <property type="match status" value="1"/>
</dbReference>
<dbReference type="GO" id="GO:0052816">
    <property type="term" value="F:long-chain fatty acyl-CoA hydrolase activity"/>
    <property type="evidence" value="ECO:0007669"/>
    <property type="project" value="TreeGrafter"/>
</dbReference>
<dbReference type="STRING" id="1246637.MTBBW1_1420015"/>
<dbReference type="GO" id="GO:0005829">
    <property type="term" value="C:cytosol"/>
    <property type="evidence" value="ECO:0007669"/>
    <property type="project" value="TreeGrafter"/>
</dbReference>
<dbReference type="PANTHER" id="PTHR11049">
    <property type="entry name" value="ACYL COENZYME A THIOESTER HYDROLASE"/>
    <property type="match status" value="1"/>
</dbReference>
<comment type="similarity">
    <text evidence="1">Belongs to the acyl coenzyme A hydrolase family.</text>
</comment>
<proteinExistence type="inferred from homology"/>
<dbReference type="SUPFAM" id="SSF54637">
    <property type="entry name" value="Thioesterase/thiol ester dehydrase-isomerase"/>
    <property type="match status" value="1"/>
</dbReference>
<dbReference type="CDD" id="cd03442">
    <property type="entry name" value="BFIT_BACH"/>
    <property type="match status" value="1"/>
</dbReference>
<dbReference type="InterPro" id="IPR006683">
    <property type="entry name" value="Thioestr_dom"/>
</dbReference>
<gene>
    <name evidence="5" type="ORF">MTBBW1_1420015</name>
</gene>
<feature type="domain" description="HotDog ACOT-type" evidence="4">
    <location>
        <begin position="7"/>
        <end position="119"/>
    </location>
</feature>
<dbReference type="GO" id="GO:0006637">
    <property type="term" value="P:acyl-CoA metabolic process"/>
    <property type="evidence" value="ECO:0007669"/>
    <property type="project" value="TreeGrafter"/>
</dbReference>
<evidence type="ECO:0000256" key="2">
    <source>
        <dbReference type="ARBA" id="ARBA00022801"/>
    </source>
</evidence>
<dbReference type="InterPro" id="IPR033120">
    <property type="entry name" value="HOTDOG_ACOT"/>
</dbReference>
<reference evidence="5 6" key="1">
    <citation type="submission" date="2017-03" db="EMBL/GenBank/DDBJ databases">
        <authorList>
            <person name="Afonso C.L."/>
            <person name="Miller P.J."/>
            <person name="Scott M.A."/>
            <person name="Spackman E."/>
            <person name="Goraichik I."/>
            <person name="Dimitrov K.M."/>
            <person name="Suarez D.L."/>
            <person name="Swayne D.E."/>
        </authorList>
    </citation>
    <scope>NUCLEOTIDE SEQUENCE [LARGE SCALE GENOMIC DNA]</scope>
    <source>
        <strain evidence="5">PRJEB14757</strain>
    </source>
</reference>
<evidence type="ECO:0000256" key="3">
    <source>
        <dbReference type="PROSITE-ProRule" id="PRU01106"/>
    </source>
</evidence>
<dbReference type="EMBL" id="FWEV01000049">
    <property type="protein sequence ID" value="SLM28626.1"/>
    <property type="molecule type" value="Genomic_DNA"/>
</dbReference>
<keyword evidence="6" id="KW-1185">Reference proteome</keyword>
<dbReference type="RefSeq" id="WP_222424082.1">
    <property type="nucleotide sequence ID" value="NZ_LT828549.1"/>
</dbReference>
<evidence type="ECO:0000256" key="1">
    <source>
        <dbReference type="ARBA" id="ARBA00010458"/>
    </source>
</evidence>
<dbReference type="PROSITE" id="PS51770">
    <property type="entry name" value="HOTDOG_ACOT"/>
    <property type="match status" value="1"/>
</dbReference>
<organism evidence="5 6">
    <name type="scientific">Desulfamplus magnetovallimortis</name>
    <dbReference type="NCBI Taxonomy" id="1246637"/>
    <lineage>
        <taxon>Bacteria</taxon>
        <taxon>Pseudomonadati</taxon>
        <taxon>Thermodesulfobacteriota</taxon>
        <taxon>Desulfobacteria</taxon>
        <taxon>Desulfobacterales</taxon>
        <taxon>Desulfobacteraceae</taxon>
        <taxon>Desulfamplus</taxon>
    </lineage>
</organism>
<evidence type="ECO:0000313" key="5">
    <source>
        <dbReference type="EMBL" id="SLM28626.1"/>
    </source>
</evidence>
<evidence type="ECO:0000259" key="4">
    <source>
        <dbReference type="PROSITE" id="PS51770"/>
    </source>
</evidence>
<sequence length="172" mass="18822">MKKKYVKDSMVTLAKVMQPSDANPGGIVHGGAVMKEIDNAAGVVAIRHAGNLAVTASIDRIDFHNMIFIGEMITIKASINMAGRTSMEIGVRVDAEDLLKGTTRHVASAYLTFVAVDKSTGRPLEVPELVLETEDEKRRNKQAVKRKELRMALKDFEAGCRKDPLSCIAQIQ</sequence>
<dbReference type="Proteomes" id="UP000191931">
    <property type="component" value="Unassembled WGS sequence"/>
</dbReference>
<dbReference type="PANTHER" id="PTHR11049:SF16">
    <property type="entry name" value="PROTEIN VDLD"/>
    <property type="match status" value="1"/>
</dbReference>
<keyword evidence="2 3" id="KW-0378">Hydrolase</keyword>